<dbReference type="PANTHER" id="PTHR42760:SF133">
    <property type="entry name" value="3-OXOACYL-[ACYL-CARRIER-PROTEIN] REDUCTASE"/>
    <property type="match status" value="1"/>
</dbReference>
<comment type="caution">
    <text evidence="3">The sequence shown here is derived from an EMBL/GenBank/DDBJ whole genome shotgun (WGS) entry which is preliminary data.</text>
</comment>
<evidence type="ECO:0000313" key="3">
    <source>
        <dbReference type="EMBL" id="MVA75703.1"/>
    </source>
</evidence>
<keyword evidence="4" id="KW-1185">Reference proteome</keyword>
<accession>A0A6A9USB8</accession>
<dbReference type="Gene3D" id="3.40.50.720">
    <property type="entry name" value="NAD(P)-binding Rossmann-like Domain"/>
    <property type="match status" value="1"/>
</dbReference>
<proteinExistence type="inferred from homology"/>
<evidence type="ECO:0000256" key="2">
    <source>
        <dbReference type="ARBA" id="ARBA00023002"/>
    </source>
</evidence>
<dbReference type="PANTHER" id="PTHR42760">
    <property type="entry name" value="SHORT-CHAIN DEHYDROGENASES/REDUCTASES FAMILY MEMBER"/>
    <property type="match status" value="1"/>
</dbReference>
<gene>
    <name evidence="3" type="ORF">GC722_06650</name>
</gene>
<sequence length="238" mass="25146">MSLTGQRALVTGGTRGIGAAIADTFEEQGCDVVTVDVDPAADGRPHHQFDLADTAGIPGLVSRVENEHGPLDILVNCAAVPSRVPFPELQPDHFEQVLRVNLEAAVFLSQAVARGMSRRGYGRIVNITSIHGSRGARHCLAYDISKAGLAALTRTLGMELAEHGILVTAVAPGFIDTRGTDLTTEKFAQVYQRFGKLPAGRAGEPVEVARHVAWLASPHNTYVTGTSLAVDGGLSATF</sequence>
<dbReference type="PRINTS" id="PR00080">
    <property type="entry name" value="SDRFAMILY"/>
</dbReference>
<dbReference type="InterPro" id="IPR002347">
    <property type="entry name" value="SDR_fam"/>
</dbReference>
<dbReference type="InterPro" id="IPR036291">
    <property type="entry name" value="NAD(P)-bd_dom_sf"/>
</dbReference>
<evidence type="ECO:0000313" key="4">
    <source>
        <dbReference type="Proteomes" id="UP000435304"/>
    </source>
</evidence>
<evidence type="ECO:0000256" key="1">
    <source>
        <dbReference type="ARBA" id="ARBA00006484"/>
    </source>
</evidence>
<dbReference type="RefSeq" id="WP_156609244.1">
    <property type="nucleotide sequence ID" value="NZ_WPCU01000005.1"/>
</dbReference>
<dbReference type="GO" id="GO:0016616">
    <property type="term" value="F:oxidoreductase activity, acting on the CH-OH group of donors, NAD or NADP as acceptor"/>
    <property type="evidence" value="ECO:0007669"/>
    <property type="project" value="TreeGrafter"/>
</dbReference>
<dbReference type="AlphaFoldDB" id="A0A6A9USB8"/>
<name>A0A6A9USB8_9ACTN</name>
<organism evidence="3 4">
    <name type="scientific">Auraticoccus cholistanensis</name>
    <dbReference type="NCBI Taxonomy" id="2656650"/>
    <lineage>
        <taxon>Bacteria</taxon>
        <taxon>Bacillati</taxon>
        <taxon>Actinomycetota</taxon>
        <taxon>Actinomycetes</taxon>
        <taxon>Propionibacteriales</taxon>
        <taxon>Propionibacteriaceae</taxon>
        <taxon>Auraticoccus</taxon>
    </lineage>
</organism>
<dbReference type="FunFam" id="3.40.50.720:FF:000084">
    <property type="entry name" value="Short-chain dehydrogenase reductase"/>
    <property type="match status" value="1"/>
</dbReference>
<protein>
    <submittedName>
        <fullName evidence="3">SDR family oxidoreductase</fullName>
    </submittedName>
</protein>
<dbReference type="SUPFAM" id="SSF51735">
    <property type="entry name" value="NAD(P)-binding Rossmann-fold domains"/>
    <property type="match status" value="1"/>
</dbReference>
<reference evidence="3 4" key="1">
    <citation type="submission" date="2019-12" db="EMBL/GenBank/DDBJ databases">
        <title>Auraticoccus cholistani sp. nov., an actinomycete isolated from soil of Cholistan desert.</title>
        <authorList>
            <person name="Cheema M.T."/>
        </authorList>
    </citation>
    <scope>NUCLEOTIDE SEQUENCE [LARGE SCALE GENOMIC DNA]</scope>
    <source>
        <strain evidence="3 4">F435</strain>
    </source>
</reference>
<keyword evidence="2" id="KW-0560">Oxidoreductase</keyword>
<dbReference type="PRINTS" id="PR00081">
    <property type="entry name" value="GDHRDH"/>
</dbReference>
<dbReference type="Pfam" id="PF13561">
    <property type="entry name" value="adh_short_C2"/>
    <property type="match status" value="1"/>
</dbReference>
<dbReference type="Proteomes" id="UP000435304">
    <property type="component" value="Unassembled WGS sequence"/>
</dbReference>
<dbReference type="EMBL" id="WPCU01000005">
    <property type="protein sequence ID" value="MVA75703.1"/>
    <property type="molecule type" value="Genomic_DNA"/>
</dbReference>
<comment type="similarity">
    <text evidence="1">Belongs to the short-chain dehydrogenases/reductases (SDR) family.</text>
</comment>